<dbReference type="GO" id="GO:0022857">
    <property type="term" value="F:transmembrane transporter activity"/>
    <property type="evidence" value="ECO:0007669"/>
    <property type="project" value="TreeGrafter"/>
</dbReference>
<keyword evidence="3 7" id="KW-0812">Transmembrane</keyword>
<dbReference type="AlphaFoldDB" id="K2Q6R4"/>
<keyword evidence="5 7" id="KW-0472">Membrane</keyword>
<accession>K2Q6R4</accession>
<evidence type="ECO:0000313" key="10">
    <source>
        <dbReference type="EMBL" id="EKF56571.1"/>
    </source>
</evidence>
<dbReference type="EMBL" id="AMSG01000001">
    <property type="protein sequence ID" value="EKF56571.1"/>
    <property type="molecule type" value="Genomic_DNA"/>
</dbReference>
<evidence type="ECO:0000313" key="11">
    <source>
        <dbReference type="Proteomes" id="UP000007364"/>
    </source>
</evidence>
<dbReference type="InterPro" id="IPR003838">
    <property type="entry name" value="ABC3_permease_C"/>
</dbReference>
<dbReference type="PANTHER" id="PTHR30572:SF4">
    <property type="entry name" value="ABC TRANSPORTER PERMEASE YTRF"/>
    <property type="match status" value="1"/>
</dbReference>
<comment type="subcellular location">
    <subcellularLocation>
        <location evidence="1">Cell membrane</location>
        <topology evidence="1">Multi-pass membrane protein</topology>
    </subcellularLocation>
</comment>
<evidence type="ECO:0000256" key="1">
    <source>
        <dbReference type="ARBA" id="ARBA00004651"/>
    </source>
</evidence>
<feature type="domain" description="ABC3 transporter permease C-terminal" evidence="8">
    <location>
        <begin position="285"/>
        <end position="402"/>
    </location>
</feature>
<feature type="domain" description="MacB-like periplasmic core" evidence="9">
    <location>
        <begin position="21"/>
        <end position="235"/>
    </location>
</feature>
<evidence type="ECO:0000256" key="6">
    <source>
        <dbReference type="ARBA" id="ARBA00038076"/>
    </source>
</evidence>
<dbReference type="PANTHER" id="PTHR30572">
    <property type="entry name" value="MEMBRANE COMPONENT OF TRANSPORTER-RELATED"/>
    <property type="match status" value="1"/>
</dbReference>
<proteinExistence type="inferred from homology"/>
<feature type="transmembrane region" description="Helical" evidence="7">
    <location>
        <begin position="326"/>
        <end position="353"/>
    </location>
</feature>
<dbReference type="RefSeq" id="WP_008989901.1">
    <property type="nucleotide sequence ID" value="NZ_AMSG01000001.1"/>
</dbReference>
<evidence type="ECO:0000256" key="2">
    <source>
        <dbReference type="ARBA" id="ARBA00022475"/>
    </source>
</evidence>
<dbReference type="Pfam" id="PF12704">
    <property type="entry name" value="MacB_PCD"/>
    <property type="match status" value="1"/>
</dbReference>
<dbReference type="eggNOG" id="COG0577">
    <property type="taxonomic scope" value="Bacteria"/>
</dbReference>
<dbReference type="STRING" id="555500.I215_00115"/>
<dbReference type="InterPro" id="IPR025857">
    <property type="entry name" value="MacB_PCD"/>
</dbReference>
<dbReference type="PATRIC" id="fig|555500.3.peg.24"/>
<dbReference type="Proteomes" id="UP000007364">
    <property type="component" value="Unassembled WGS sequence"/>
</dbReference>
<comment type="caution">
    <text evidence="10">The sequence shown here is derived from an EMBL/GenBank/DDBJ whole genome shotgun (WGS) entry which is preliminary data.</text>
</comment>
<evidence type="ECO:0000256" key="4">
    <source>
        <dbReference type="ARBA" id="ARBA00022989"/>
    </source>
</evidence>
<keyword evidence="4 7" id="KW-1133">Transmembrane helix</keyword>
<evidence type="ECO:0000256" key="5">
    <source>
        <dbReference type="ARBA" id="ARBA00023136"/>
    </source>
</evidence>
<evidence type="ECO:0000256" key="7">
    <source>
        <dbReference type="SAM" id="Phobius"/>
    </source>
</evidence>
<feature type="transmembrane region" description="Helical" evidence="7">
    <location>
        <begin position="281"/>
        <end position="306"/>
    </location>
</feature>
<dbReference type="Pfam" id="PF02687">
    <property type="entry name" value="FtsX"/>
    <property type="match status" value="1"/>
</dbReference>
<evidence type="ECO:0000256" key="3">
    <source>
        <dbReference type="ARBA" id="ARBA00022692"/>
    </source>
</evidence>
<comment type="similarity">
    <text evidence="6">Belongs to the ABC-4 integral membrane protein family.</text>
</comment>
<protein>
    <submittedName>
        <fullName evidence="10">ABC transporter</fullName>
    </submittedName>
</protein>
<organism evidence="10 11">
    <name type="scientific">Galbibacter marinus</name>
    <dbReference type="NCBI Taxonomy" id="555500"/>
    <lineage>
        <taxon>Bacteria</taxon>
        <taxon>Pseudomonadati</taxon>
        <taxon>Bacteroidota</taxon>
        <taxon>Flavobacteriia</taxon>
        <taxon>Flavobacteriales</taxon>
        <taxon>Flavobacteriaceae</taxon>
        <taxon>Galbibacter</taxon>
    </lineage>
</organism>
<keyword evidence="2" id="KW-1003">Cell membrane</keyword>
<evidence type="ECO:0000259" key="8">
    <source>
        <dbReference type="Pfam" id="PF02687"/>
    </source>
</evidence>
<name>K2Q6R4_9FLAO</name>
<reference evidence="10 11" key="1">
    <citation type="journal article" date="2012" name="J. Bacteriol.">
        <title>Genome Sequence of Galbibacter marinum Type Strain ck-I2-15.</title>
        <authorList>
            <person name="Lai Q."/>
            <person name="Li C."/>
            <person name="Shao Z."/>
        </authorList>
    </citation>
    <scope>NUCLEOTIDE SEQUENCE [LARGE SCALE GENOMIC DNA]</scope>
    <source>
        <strain evidence="11">ck-I2-15</strain>
    </source>
</reference>
<keyword evidence="11" id="KW-1185">Reference proteome</keyword>
<dbReference type="GO" id="GO:0005886">
    <property type="term" value="C:plasma membrane"/>
    <property type="evidence" value="ECO:0007669"/>
    <property type="project" value="UniProtKB-SubCell"/>
</dbReference>
<dbReference type="InterPro" id="IPR050250">
    <property type="entry name" value="Macrolide_Exporter_MacB"/>
</dbReference>
<dbReference type="OrthoDB" id="9770036at2"/>
<gene>
    <name evidence="10" type="ORF">I215_00115</name>
</gene>
<evidence type="ECO:0000259" key="9">
    <source>
        <dbReference type="Pfam" id="PF12704"/>
    </source>
</evidence>
<feature type="transmembrane region" description="Helical" evidence="7">
    <location>
        <begin position="21"/>
        <end position="42"/>
    </location>
</feature>
<feature type="transmembrane region" description="Helical" evidence="7">
    <location>
        <begin position="373"/>
        <end position="392"/>
    </location>
</feature>
<sequence>MFSRDLWSEIFHSIRSNKLRTFLTGFSVAWGIFILVLLLASVDGMQNGFMKQFGDDATNSIIVFPSTTTKPYGGFEKGRRIQLDNEDVDFIKRSFPGYYEYISPRISKSVDARHLSERGNYTINAVNPENIFIEKVTIDKGRFINGSDMRNTSKVVVMGTVVAQELFKQEDPIGKNVVLNGLSYKVVGVFSDDGNERSERNMYTPITTLQRLYSNTTDVDRISLTYNPTFNYAEAINFSDIIEKSLKRRLIIDPDDQGALYINNYAEGFADVANFTGMLSMISIAIGVLILIAGIVGIGNILVFIIKERTKEIGVRKALGAKPFDVIKLVLMESVIITSISGLGGMVFAMGLVSLISPIVDAPAFSNPSVDNATVITSTIVLIVAGLLAGLIPAVKAAKVKPIVALRAD</sequence>